<sequence length="434" mass="47982">MNDNSYHNPNNLGDQIKDIISDAVGGENYDQLNKKIADTVNSALNEARAGITKGLSEAGRATGQAMGGAAGQAARAAGQALGSAADSVARAAKAAGQAADSAARKNGNVVQPGSGAAIVPATAPVNKKQLRRVRFGLMLGFGIAGIVIFSGLTLAFLICSLVGLPGMFPGAVVFGLLDMACITVTACGGHGMKFGSRLKQYLRIMKDRCYFEIEELARRTNLPQKRIVKDLEKMIRWGVFPEGHLDEKKTQFIGDHKTYQQYLLAQESLKEREDREAREAYEREHESDQMREVREAIETGQQFLTEIRTANDMIPGEEVSKKLDITEMIVGKIFDRIREKPELLPEIRRFMIYYLPTTQKLIHAYKEFDGQPIQTESVLKSKAEIEKTLDTINEAFYNLYNSLYQDEAMDVASDISVLHAMFAQEGLTRDDFTK</sequence>
<reference evidence="2 3" key="1">
    <citation type="submission" date="2016-11" db="EMBL/GenBank/DDBJ databases">
        <authorList>
            <person name="Jaros S."/>
            <person name="Januszkiewicz K."/>
            <person name="Wedrychowicz H."/>
        </authorList>
    </citation>
    <scope>NUCLEOTIDE SEQUENCE [LARGE SCALE GENOMIC DNA]</scope>
    <source>
        <strain evidence="2 3">DSM 15480</strain>
    </source>
</reference>
<evidence type="ECO:0000313" key="3">
    <source>
        <dbReference type="Proteomes" id="UP000184301"/>
    </source>
</evidence>
<dbReference type="AlphaFoldDB" id="A0A1M6K6P2"/>
<dbReference type="STRING" id="1121950.SAMN02745243_00824"/>
<proteinExistence type="predicted"/>
<dbReference type="Pfam" id="PF10112">
    <property type="entry name" value="Halogen_Hydrol"/>
    <property type="match status" value="1"/>
</dbReference>
<dbReference type="EMBL" id="FQZY01000011">
    <property type="protein sequence ID" value="SHJ54500.1"/>
    <property type="molecule type" value="Genomic_DNA"/>
</dbReference>
<dbReference type="RefSeq" id="WP_073105625.1">
    <property type="nucleotide sequence ID" value="NZ_FQZY01000011.1"/>
</dbReference>
<dbReference type="OrthoDB" id="9782052at2"/>
<keyword evidence="1" id="KW-0472">Membrane</keyword>
<dbReference type="Proteomes" id="UP000184301">
    <property type="component" value="Unassembled WGS sequence"/>
</dbReference>
<keyword evidence="1" id="KW-1133">Transmembrane helix</keyword>
<gene>
    <name evidence="2" type="ORF">SAMN02745243_00824</name>
</gene>
<feature type="transmembrane region" description="Helical" evidence="1">
    <location>
        <begin position="170"/>
        <end position="189"/>
    </location>
</feature>
<protein>
    <submittedName>
        <fullName evidence="2">5-bromo-4-chloroindolyl phosphate hydrolysis protein</fullName>
    </submittedName>
</protein>
<dbReference type="InterPro" id="IPR018770">
    <property type="entry name" value="ChloroindolylP_hydrolase"/>
</dbReference>
<evidence type="ECO:0000256" key="1">
    <source>
        <dbReference type="SAM" id="Phobius"/>
    </source>
</evidence>
<keyword evidence="1" id="KW-0812">Transmembrane</keyword>
<name>A0A1M6K6P2_9FIRM</name>
<organism evidence="2 3">
    <name type="scientific">Hespellia stercorisuis DSM 15480</name>
    <dbReference type="NCBI Taxonomy" id="1121950"/>
    <lineage>
        <taxon>Bacteria</taxon>
        <taxon>Bacillati</taxon>
        <taxon>Bacillota</taxon>
        <taxon>Clostridia</taxon>
        <taxon>Lachnospirales</taxon>
        <taxon>Lachnospiraceae</taxon>
        <taxon>Hespellia</taxon>
    </lineage>
</organism>
<feature type="transmembrane region" description="Helical" evidence="1">
    <location>
        <begin position="137"/>
        <end position="164"/>
    </location>
</feature>
<evidence type="ECO:0000313" key="2">
    <source>
        <dbReference type="EMBL" id="SHJ54500.1"/>
    </source>
</evidence>
<accession>A0A1M6K6P2</accession>
<keyword evidence="3" id="KW-1185">Reference proteome</keyword>